<organism evidence="2">
    <name type="scientific">marine sediment metagenome</name>
    <dbReference type="NCBI Taxonomy" id="412755"/>
    <lineage>
        <taxon>unclassified sequences</taxon>
        <taxon>metagenomes</taxon>
        <taxon>ecological metagenomes</taxon>
    </lineage>
</organism>
<dbReference type="AlphaFoldDB" id="A0A0F9CRK2"/>
<protein>
    <submittedName>
        <fullName evidence="2">Uncharacterized protein</fullName>
    </submittedName>
</protein>
<feature type="compositionally biased region" description="Basic residues" evidence="1">
    <location>
        <begin position="130"/>
        <end position="142"/>
    </location>
</feature>
<proteinExistence type="predicted"/>
<reference evidence="2" key="1">
    <citation type="journal article" date="2015" name="Nature">
        <title>Complex archaea that bridge the gap between prokaryotes and eukaryotes.</title>
        <authorList>
            <person name="Spang A."/>
            <person name="Saw J.H."/>
            <person name="Jorgensen S.L."/>
            <person name="Zaremba-Niedzwiedzka K."/>
            <person name="Martijn J."/>
            <person name="Lind A.E."/>
            <person name="van Eijk R."/>
            <person name="Schleper C."/>
            <person name="Guy L."/>
            <person name="Ettema T.J."/>
        </authorList>
    </citation>
    <scope>NUCLEOTIDE SEQUENCE</scope>
</reference>
<sequence>MVEEQNEKEKSTRRTYRNDDWTEEQVKARRAELTREEAPEGYVKVSEVDAACRAAGIPVSKLVRAFGGDRGMSAPAHPLFAFVYVGRTRYLPGNVLTEGLEMLANPEFLKTVRKRKPKAEVAEGTGPVKKPQKKAKVVRPQQ</sequence>
<evidence type="ECO:0000313" key="2">
    <source>
        <dbReference type="EMBL" id="KKL08266.1"/>
    </source>
</evidence>
<accession>A0A0F9CRK2</accession>
<name>A0A0F9CRK2_9ZZZZ</name>
<gene>
    <name evidence="2" type="ORF">LCGC14_2577590</name>
</gene>
<feature type="region of interest" description="Disordered" evidence="1">
    <location>
        <begin position="1"/>
        <end position="20"/>
    </location>
</feature>
<feature type="region of interest" description="Disordered" evidence="1">
    <location>
        <begin position="115"/>
        <end position="142"/>
    </location>
</feature>
<comment type="caution">
    <text evidence="2">The sequence shown here is derived from an EMBL/GenBank/DDBJ whole genome shotgun (WGS) entry which is preliminary data.</text>
</comment>
<evidence type="ECO:0000256" key="1">
    <source>
        <dbReference type="SAM" id="MobiDB-lite"/>
    </source>
</evidence>
<dbReference type="EMBL" id="LAZR01042948">
    <property type="protein sequence ID" value="KKL08266.1"/>
    <property type="molecule type" value="Genomic_DNA"/>
</dbReference>